<keyword evidence="3" id="KW-1185">Reference proteome</keyword>
<dbReference type="Proteomes" id="UP000319094">
    <property type="component" value="Unassembled WGS sequence"/>
</dbReference>
<protein>
    <submittedName>
        <fullName evidence="2">Uncharacterized protein</fullName>
    </submittedName>
</protein>
<feature type="region of interest" description="Disordered" evidence="1">
    <location>
        <begin position="1"/>
        <end position="59"/>
    </location>
</feature>
<evidence type="ECO:0000313" key="3">
    <source>
        <dbReference type="Proteomes" id="UP000319094"/>
    </source>
</evidence>
<dbReference type="AlphaFoldDB" id="A0A542Y7P8"/>
<proteinExistence type="predicted"/>
<evidence type="ECO:0000256" key="1">
    <source>
        <dbReference type="SAM" id="MobiDB-lite"/>
    </source>
</evidence>
<evidence type="ECO:0000313" key="2">
    <source>
        <dbReference type="EMBL" id="TQL44075.1"/>
    </source>
</evidence>
<reference evidence="2 3" key="1">
    <citation type="submission" date="2019-06" db="EMBL/GenBank/DDBJ databases">
        <title>Sequencing the genomes of 1000 actinobacteria strains.</title>
        <authorList>
            <person name="Klenk H.-P."/>
        </authorList>
    </citation>
    <scope>NUCLEOTIDE SEQUENCE [LARGE SCALE GENOMIC DNA]</scope>
    <source>
        <strain evidence="2 3">DSM 8803</strain>
    </source>
</reference>
<feature type="compositionally biased region" description="Acidic residues" evidence="1">
    <location>
        <begin position="48"/>
        <end position="59"/>
    </location>
</feature>
<accession>A0A542Y7P8</accession>
<dbReference type="EMBL" id="VFON01000001">
    <property type="protein sequence ID" value="TQL44075.1"/>
    <property type="molecule type" value="Genomic_DNA"/>
</dbReference>
<sequence>MTTTHGRPEDRATGPTEHVELDDHEGADAFETVESAQSEPRKGSAERQDEEIITLDTPD</sequence>
<organism evidence="2 3">
    <name type="scientific">Leucobacter komagatae</name>
    <dbReference type="NCBI Taxonomy" id="55969"/>
    <lineage>
        <taxon>Bacteria</taxon>
        <taxon>Bacillati</taxon>
        <taxon>Actinomycetota</taxon>
        <taxon>Actinomycetes</taxon>
        <taxon>Micrococcales</taxon>
        <taxon>Microbacteriaceae</taxon>
        <taxon>Leucobacter</taxon>
    </lineage>
</organism>
<dbReference type="OrthoDB" id="4991561at2"/>
<gene>
    <name evidence="2" type="ORF">FB468_2115</name>
</gene>
<feature type="compositionally biased region" description="Basic and acidic residues" evidence="1">
    <location>
        <begin position="1"/>
        <end position="27"/>
    </location>
</feature>
<name>A0A542Y7P8_9MICO</name>
<dbReference type="RefSeq" id="WP_141887299.1">
    <property type="nucleotide sequence ID" value="NZ_BAAAUY010000019.1"/>
</dbReference>
<comment type="caution">
    <text evidence="2">The sequence shown here is derived from an EMBL/GenBank/DDBJ whole genome shotgun (WGS) entry which is preliminary data.</text>
</comment>